<feature type="compositionally biased region" description="Basic and acidic residues" evidence="1">
    <location>
        <begin position="85"/>
        <end position="94"/>
    </location>
</feature>
<proteinExistence type="predicted"/>
<organism evidence="2 3">
    <name type="scientific">Parapedobacter composti</name>
    <dbReference type="NCBI Taxonomy" id="623281"/>
    <lineage>
        <taxon>Bacteria</taxon>
        <taxon>Pseudomonadati</taxon>
        <taxon>Bacteroidota</taxon>
        <taxon>Sphingobacteriia</taxon>
        <taxon>Sphingobacteriales</taxon>
        <taxon>Sphingobacteriaceae</taxon>
        <taxon>Parapedobacter</taxon>
    </lineage>
</organism>
<evidence type="ECO:0000313" key="2">
    <source>
        <dbReference type="EMBL" id="SFB84814.1"/>
    </source>
</evidence>
<sequence>MLVCKERIHITMAIKKENAKVSAGGEKLKDKKGEDLIRARRDLKEKKEQKNYEAGIDPQVDQLNTVPEGEGHERGRAKPGGGNRMHTDKLKQDK</sequence>
<dbReference type="EMBL" id="FOLL01000001">
    <property type="protein sequence ID" value="SFB84814.1"/>
    <property type="molecule type" value="Genomic_DNA"/>
</dbReference>
<dbReference type="AlphaFoldDB" id="A0A1I1ECG1"/>
<keyword evidence="3" id="KW-1185">Reference proteome</keyword>
<dbReference type="Proteomes" id="UP000199577">
    <property type="component" value="Unassembled WGS sequence"/>
</dbReference>
<protein>
    <submittedName>
        <fullName evidence="2">Uncharacterized protein</fullName>
    </submittedName>
</protein>
<dbReference type="STRING" id="623281.SAMN05421747_101495"/>
<evidence type="ECO:0000256" key="1">
    <source>
        <dbReference type="SAM" id="MobiDB-lite"/>
    </source>
</evidence>
<gene>
    <name evidence="2" type="ORF">SAMN05421747_101495</name>
</gene>
<name>A0A1I1ECG1_9SPHI</name>
<accession>A0A1I1ECG1</accession>
<feature type="region of interest" description="Disordered" evidence="1">
    <location>
        <begin position="45"/>
        <end position="94"/>
    </location>
</feature>
<evidence type="ECO:0000313" key="3">
    <source>
        <dbReference type="Proteomes" id="UP000199577"/>
    </source>
</evidence>
<reference evidence="2 3" key="1">
    <citation type="submission" date="2016-10" db="EMBL/GenBank/DDBJ databases">
        <authorList>
            <person name="de Groot N.N."/>
        </authorList>
    </citation>
    <scope>NUCLEOTIDE SEQUENCE [LARGE SCALE GENOMIC DNA]</scope>
    <source>
        <strain evidence="2 3">DSM 22900</strain>
    </source>
</reference>